<dbReference type="KEGG" id="hha:Hhal_0670"/>
<evidence type="ECO:0000313" key="11">
    <source>
        <dbReference type="EMBL" id="ABM61452.1"/>
    </source>
</evidence>
<keyword evidence="6" id="KW-0479">Metal-binding</keyword>
<keyword evidence="9" id="KW-0460">Magnesium</keyword>
<comment type="subcellular location">
    <subcellularLocation>
        <location evidence="1">Cytoplasm</location>
    </subcellularLocation>
</comment>
<dbReference type="PANTHER" id="PTHR33540:SF2">
    <property type="entry name" value="TRNA THREONYLCARBAMOYLADENOSINE BIOSYNTHESIS PROTEIN TSAE"/>
    <property type="match status" value="1"/>
</dbReference>
<protein>
    <recommendedName>
        <fullName evidence="3">tRNA threonylcarbamoyladenosine biosynthesis protein TsaE</fullName>
    </recommendedName>
    <alternativeName>
        <fullName evidence="10">t(6)A37 threonylcarbamoyladenosine biosynthesis protein TsaE</fullName>
    </alternativeName>
</protein>
<evidence type="ECO:0000256" key="7">
    <source>
        <dbReference type="ARBA" id="ARBA00022741"/>
    </source>
</evidence>
<accession>A1WUU0</accession>
<evidence type="ECO:0000256" key="1">
    <source>
        <dbReference type="ARBA" id="ARBA00004496"/>
    </source>
</evidence>
<dbReference type="GO" id="GO:0002949">
    <property type="term" value="P:tRNA threonylcarbamoyladenosine modification"/>
    <property type="evidence" value="ECO:0007669"/>
    <property type="project" value="InterPro"/>
</dbReference>
<evidence type="ECO:0000256" key="5">
    <source>
        <dbReference type="ARBA" id="ARBA00022694"/>
    </source>
</evidence>
<dbReference type="PANTHER" id="PTHR33540">
    <property type="entry name" value="TRNA THREONYLCARBAMOYLADENOSINE BIOSYNTHESIS PROTEIN TSAE"/>
    <property type="match status" value="1"/>
</dbReference>
<sequence>MTEWQRNLADAAATEAFGAALAEALPEGVVYLHGDLGAGKTTLARGLLRARGVAGPVRSPTYTLLEPYATAAGTILHLDLYRLSDPEELYFLGIEEIEAPGTLALVEWPERGTGVLPPADLTVSLGYAGAARRAAVGAGTERGRKALAALGSGAA</sequence>
<gene>
    <name evidence="11" type="ordered locus">Hhal_0670</name>
</gene>
<dbReference type="eggNOG" id="COG0802">
    <property type="taxonomic scope" value="Bacteria"/>
</dbReference>
<dbReference type="GO" id="GO:0005524">
    <property type="term" value="F:ATP binding"/>
    <property type="evidence" value="ECO:0007669"/>
    <property type="project" value="UniProtKB-KW"/>
</dbReference>
<name>A1WUU0_HALHL</name>
<proteinExistence type="inferred from homology"/>
<keyword evidence="8" id="KW-0067">ATP-binding</keyword>
<dbReference type="RefSeq" id="WP_011813475.1">
    <property type="nucleotide sequence ID" value="NC_008789.1"/>
</dbReference>
<dbReference type="Pfam" id="PF02367">
    <property type="entry name" value="TsaE"/>
    <property type="match status" value="1"/>
</dbReference>
<dbReference type="STRING" id="349124.Hhal_0670"/>
<organism evidence="11 12">
    <name type="scientific">Halorhodospira halophila (strain DSM 244 / SL1)</name>
    <name type="common">Ectothiorhodospira halophila (strain DSM 244 / SL1)</name>
    <dbReference type="NCBI Taxonomy" id="349124"/>
    <lineage>
        <taxon>Bacteria</taxon>
        <taxon>Pseudomonadati</taxon>
        <taxon>Pseudomonadota</taxon>
        <taxon>Gammaproteobacteria</taxon>
        <taxon>Chromatiales</taxon>
        <taxon>Ectothiorhodospiraceae</taxon>
        <taxon>Halorhodospira</taxon>
    </lineage>
</organism>
<evidence type="ECO:0000256" key="4">
    <source>
        <dbReference type="ARBA" id="ARBA00022490"/>
    </source>
</evidence>
<evidence type="ECO:0000313" key="12">
    <source>
        <dbReference type="Proteomes" id="UP000000647"/>
    </source>
</evidence>
<evidence type="ECO:0000256" key="2">
    <source>
        <dbReference type="ARBA" id="ARBA00007599"/>
    </source>
</evidence>
<evidence type="ECO:0000256" key="8">
    <source>
        <dbReference type="ARBA" id="ARBA00022840"/>
    </source>
</evidence>
<dbReference type="AlphaFoldDB" id="A1WUU0"/>
<dbReference type="InterPro" id="IPR003442">
    <property type="entry name" value="T6A_TsaE"/>
</dbReference>
<dbReference type="OrthoDB" id="9800307at2"/>
<dbReference type="GO" id="GO:0005737">
    <property type="term" value="C:cytoplasm"/>
    <property type="evidence" value="ECO:0007669"/>
    <property type="project" value="UniProtKB-SubCell"/>
</dbReference>
<evidence type="ECO:0000256" key="9">
    <source>
        <dbReference type="ARBA" id="ARBA00022842"/>
    </source>
</evidence>
<keyword evidence="5" id="KW-0819">tRNA processing</keyword>
<dbReference type="GO" id="GO:0046872">
    <property type="term" value="F:metal ion binding"/>
    <property type="evidence" value="ECO:0007669"/>
    <property type="project" value="UniProtKB-KW"/>
</dbReference>
<comment type="similarity">
    <text evidence="2">Belongs to the TsaE family.</text>
</comment>
<dbReference type="HOGENOM" id="CLU_087829_2_2_6"/>
<evidence type="ECO:0000256" key="3">
    <source>
        <dbReference type="ARBA" id="ARBA00019010"/>
    </source>
</evidence>
<evidence type="ECO:0000256" key="10">
    <source>
        <dbReference type="ARBA" id="ARBA00032441"/>
    </source>
</evidence>
<dbReference type="Proteomes" id="UP000000647">
    <property type="component" value="Chromosome"/>
</dbReference>
<keyword evidence="4" id="KW-0963">Cytoplasm</keyword>
<reference evidence="11 12" key="2">
    <citation type="journal article" date="2013" name="Stand. Genomic Sci.">
        <title>Complete genome sequence of Halorhodospira halophila SL1.</title>
        <authorList>
            <person name="Challacombe J.F."/>
            <person name="Majid S."/>
            <person name="Deole R."/>
            <person name="Brettin T.S."/>
            <person name="Bruce D."/>
            <person name="Delano S.F."/>
            <person name="Detter J.C."/>
            <person name="Gleasner C.D."/>
            <person name="Han C.S."/>
            <person name="Misra M."/>
            <person name="Reitenga K.G."/>
            <person name="Mikhailova N."/>
            <person name="Woyke T."/>
            <person name="Pitluck S."/>
            <person name="Nolan M."/>
            <person name="Land M.L."/>
            <person name="Saunders E."/>
            <person name="Tapia R."/>
            <person name="Lapidus A."/>
            <person name="Ivanova N."/>
            <person name="Hoff W.D."/>
        </authorList>
    </citation>
    <scope>NUCLEOTIDE SEQUENCE [LARGE SCALE GENOMIC DNA]</scope>
    <source>
        <strain evidence="12">DSM 244 / SL1</strain>
    </source>
</reference>
<keyword evidence="7" id="KW-0547">Nucleotide-binding</keyword>
<evidence type="ECO:0000256" key="6">
    <source>
        <dbReference type="ARBA" id="ARBA00022723"/>
    </source>
</evidence>
<reference evidence="12" key="1">
    <citation type="submission" date="2006-12" db="EMBL/GenBank/DDBJ databases">
        <title>Complete sequence of Halorhodospira halophila SL1.</title>
        <authorList>
            <consortium name="US DOE Joint Genome Institute"/>
            <person name="Copeland A."/>
            <person name="Lucas S."/>
            <person name="Lapidus A."/>
            <person name="Barry K."/>
            <person name="Detter J.C."/>
            <person name="Glavina del Rio T."/>
            <person name="Hammon N."/>
            <person name="Israni S."/>
            <person name="Dalin E."/>
            <person name="Tice H."/>
            <person name="Pitluck S."/>
            <person name="Saunders E."/>
            <person name="Brettin T."/>
            <person name="Bruce D."/>
            <person name="Han C."/>
            <person name="Tapia R."/>
            <person name="Schmutz J."/>
            <person name="Larimer F."/>
            <person name="Land M."/>
            <person name="Hauser L."/>
            <person name="Kyrpides N."/>
            <person name="Mikhailova N."/>
            <person name="Hoff W."/>
            <person name="Richardson P."/>
        </authorList>
    </citation>
    <scope>NUCLEOTIDE SEQUENCE [LARGE SCALE GENOMIC DNA]</scope>
    <source>
        <strain evidence="12">DSM 244 / SL1</strain>
    </source>
</reference>
<dbReference type="InterPro" id="IPR027417">
    <property type="entry name" value="P-loop_NTPase"/>
</dbReference>
<dbReference type="EMBL" id="CP000544">
    <property type="protein sequence ID" value="ABM61452.1"/>
    <property type="molecule type" value="Genomic_DNA"/>
</dbReference>
<dbReference type="NCBIfam" id="TIGR00150">
    <property type="entry name" value="T6A_YjeE"/>
    <property type="match status" value="1"/>
</dbReference>
<dbReference type="Gene3D" id="3.40.50.300">
    <property type="entry name" value="P-loop containing nucleotide triphosphate hydrolases"/>
    <property type="match status" value="1"/>
</dbReference>
<keyword evidence="12" id="KW-1185">Reference proteome</keyword>
<dbReference type="SUPFAM" id="SSF52540">
    <property type="entry name" value="P-loop containing nucleoside triphosphate hydrolases"/>
    <property type="match status" value="1"/>
</dbReference>